<protein>
    <submittedName>
        <fullName evidence="3">DinB family protein</fullName>
    </submittedName>
</protein>
<evidence type="ECO:0000313" key="4">
    <source>
        <dbReference type="Proteomes" id="UP000006867"/>
    </source>
</evidence>
<dbReference type="Proteomes" id="UP000006867">
    <property type="component" value="Chromosome"/>
</dbReference>
<keyword evidence="4" id="KW-1185">Reference proteome</keyword>
<accession>A0ABN3Z988</accession>
<proteinExistence type="inferred from homology"/>
<dbReference type="PANTHER" id="PTHR37302:SF1">
    <property type="entry name" value="PROTEIN DINB"/>
    <property type="match status" value="1"/>
</dbReference>
<reference evidence="3 4" key="1">
    <citation type="journal article" date="2011" name="Front. Microbiol.">
        <title>Genomic signatures of strain selection and enhancement in Bacillus atrophaeus var. globigii, a historical biowarfare simulant.</title>
        <authorList>
            <person name="Gibbons H.S."/>
            <person name="Broomall S.M."/>
            <person name="McNew L.A."/>
            <person name="Daligault H."/>
            <person name="Chapman C."/>
            <person name="Bruce D."/>
            <person name="Karavis M."/>
            <person name="Krepps M."/>
            <person name="McGregor P.A."/>
            <person name="Hong C."/>
            <person name="Park K.H."/>
            <person name="Akmal A."/>
            <person name="Feldman A."/>
            <person name="Lin J.S."/>
            <person name="Chang W.E."/>
            <person name="Higgs B.W."/>
            <person name="Demirev P."/>
            <person name="Lindquist J."/>
            <person name="Liem A."/>
            <person name="Fochler E."/>
            <person name="Read T.D."/>
            <person name="Tapia R."/>
            <person name="Johnson S."/>
            <person name="Bishop-Lilly K.A."/>
            <person name="Detter C."/>
            <person name="Han C."/>
            <person name="Sozhamannan S."/>
            <person name="Rosenzweig C.N."/>
            <person name="Skowronski E.W."/>
        </authorList>
    </citation>
    <scope>NUCLEOTIDE SEQUENCE [LARGE SCALE GENOMIC DNA]</scope>
    <source>
        <strain evidence="3 4">1942</strain>
    </source>
</reference>
<dbReference type="Pfam" id="PF05163">
    <property type="entry name" value="DinB"/>
    <property type="match status" value="1"/>
</dbReference>
<evidence type="ECO:0000256" key="2">
    <source>
        <dbReference type="ARBA" id="ARBA00022723"/>
    </source>
</evidence>
<dbReference type="EMBL" id="CP002207">
    <property type="protein sequence ID" value="ADP32621.1"/>
    <property type="molecule type" value="Genomic_DNA"/>
</dbReference>
<sequence length="209" mass="24668">MEWFGKLTKKMVITDAICPKLSYHIDVIRRKMKEEYLLKKHRALQLYDYHVWANNKFFGRLKELPKDIYDREIQSVFPSIAETLVHTYRGDTIWLGVMRENSMDEIQASIAQAQEKTKDKGLEEMEKLFCDLSEEYQIFLNNESDLDKEISPQHPQFGRLDTHLSELVQHVVNHGTYHRGNLTAMIHQQGYSSVPTDYVFYLYEISSTK</sequence>
<evidence type="ECO:0000313" key="3">
    <source>
        <dbReference type="EMBL" id="ADP32621.1"/>
    </source>
</evidence>
<keyword evidence="2" id="KW-0479">Metal-binding</keyword>
<dbReference type="SUPFAM" id="SSF109854">
    <property type="entry name" value="DinB/YfiT-like putative metalloenzymes"/>
    <property type="match status" value="1"/>
</dbReference>
<dbReference type="PANTHER" id="PTHR37302">
    <property type="entry name" value="SLR1116 PROTEIN"/>
    <property type="match status" value="1"/>
</dbReference>
<dbReference type="InterPro" id="IPR034660">
    <property type="entry name" value="DinB/YfiT-like"/>
</dbReference>
<gene>
    <name evidence="3" type="ordered locus">BATR1942_08440</name>
</gene>
<dbReference type="Gene3D" id="1.20.120.450">
    <property type="entry name" value="dinb family like domain"/>
    <property type="match status" value="1"/>
</dbReference>
<name>A0ABN3Z988_BACA1</name>
<comment type="similarity">
    <text evidence="1">Belongs to the DinB family.</text>
</comment>
<dbReference type="InterPro" id="IPR007837">
    <property type="entry name" value="DinB"/>
</dbReference>
<evidence type="ECO:0000256" key="1">
    <source>
        <dbReference type="ARBA" id="ARBA00008635"/>
    </source>
</evidence>
<organism evidence="3 4">
    <name type="scientific">Bacillus atrophaeus (strain 1942)</name>
    <dbReference type="NCBI Taxonomy" id="720555"/>
    <lineage>
        <taxon>Bacteria</taxon>
        <taxon>Bacillati</taxon>
        <taxon>Bacillota</taxon>
        <taxon>Bacilli</taxon>
        <taxon>Bacillales</taxon>
        <taxon>Bacillaceae</taxon>
        <taxon>Bacillus</taxon>
    </lineage>
</organism>